<sequence length="66" mass="7598">MHTPKDDIQYQETPSSSFVCVRHKSLSEVSHRYEAKVAKQGSQRQGTSEGRNNLVVIRIVDRRNRS</sequence>
<proteinExistence type="predicted"/>
<dbReference type="VEuPathDB" id="FungiDB:DFL_001465"/>
<evidence type="ECO:0000313" key="1">
    <source>
        <dbReference type="EMBL" id="RVD87222.1"/>
    </source>
</evidence>
<dbReference type="AlphaFoldDB" id="A0A437A7V7"/>
<dbReference type="Proteomes" id="UP000283090">
    <property type="component" value="Unassembled WGS sequence"/>
</dbReference>
<gene>
    <name evidence="1" type="ORF">DFL_001465</name>
</gene>
<dbReference type="GeneID" id="93583776"/>
<accession>A0A437A7V7</accession>
<evidence type="ECO:0000313" key="2">
    <source>
        <dbReference type="Proteomes" id="UP000283090"/>
    </source>
</evidence>
<dbReference type="RefSeq" id="XP_067492766.1">
    <property type="nucleotide sequence ID" value="XM_067630087.1"/>
</dbReference>
<protein>
    <submittedName>
        <fullName evidence="1">Uncharacterized protein</fullName>
    </submittedName>
</protein>
<keyword evidence="2" id="KW-1185">Reference proteome</keyword>
<organism evidence="1 2">
    <name type="scientific">Arthrobotrys flagrans</name>
    <name type="common">Nematode-trapping fungus</name>
    <name type="synonym">Trichothecium flagrans</name>
    <dbReference type="NCBI Taxonomy" id="97331"/>
    <lineage>
        <taxon>Eukaryota</taxon>
        <taxon>Fungi</taxon>
        <taxon>Dikarya</taxon>
        <taxon>Ascomycota</taxon>
        <taxon>Pezizomycotina</taxon>
        <taxon>Orbiliomycetes</taxon>
        <taxon>Orbiliales</taxon>
        <taxon>Orbiliaceae</taxon>
        <taxon>Arthrobotrys</taxon>
    </lineage>
</organism>
<name>A0A437A7V7_ARTFL</name>
<reference evidence="1 2" key="1">
    <citation type="submission" date="2019-01" db="EMBL/GenBank/DDBJ databases">
        <title>Intercellular communication is required for trap formation in the nematode-trapping fungus Duddingtonia flagrans.</title>
        <authorList>
            <person name="Youssar L."/>
            <person name="Wernet V."/>
            <person name="Hensel N."/>
            <person name="Hildebrandt H.-G."/>
            <person name="Fischer R."/>
        </authorList>
    </citation>
    <scope>NUCLEOTIDE SEQUENCE [LARGE SCALE GENOMIC DNA]</scope>
    <source>
        <strain evidence="1 2">CBS H-5679</strain>
    </source>
</reference>
<dbReference type="EMBL" id="SAEB01000003">
    <property type="protein sequence ID" value="RVD87222.1"/>
    <property type="molecule type" value="Genomic_DNA"/>
</dbReference>
<comment type="caution">
    <text evidence="1">The sequence shown here is derived from an EMBL/GenBank/DDBJ whole genome shotgun (WGS) entry which is preliminary data.</text>
</comment>